<gene>
    <name evidence="1" type="ORF">GGR32_002115</name>
</gene>
<proteinExistence type="predicted"/>
<dbReference type="InterPro" id="IPR012808">
    <property type="entry name" value="CHP02453"/>
</dbReference>
<dbReference type="RefSeq" id="WP_183478153.1">
    <property type="nucleotide sequence ID" value="NZ_JACIFO010000010.1"/>
</dbReference>
<evidence type="ECO:0000313" key="1">
    <source>
        <dbReference type="EMBL" id="MBB4119809.1"/>
    </source>
</evidence>
<dbReference type="AlphaFoldDB" id="A0A840EN46"/>
<comment type="caution">
    <text evidence="1">The sequence shown here is derived from an EMBL/GenBank/DDBJ whole genome shotgun (WGS) entry which is preliminary data.</text>
</comment>
<protein>
    <submittedName>
        <fullName evidence="1">Uncharacterized protein (TIGR02453 family)</fullName>
    </submittedName>
</protein>
<dbReference type="Proteomes" id="UP000553034">
    <property type="component" value="Unassembled WGS sequence"/>
</dbReference>
<reference evidence="1 2" key="1">
    <citation type="submission" date="2020-08" db="EMBL/GenBank/DDBJ databases">
        <title>Genomic Encyclopedia of Type Strains, Phase IV (KMG-IV): sequencing the most valuable type-strain genomes for metagenomic binning, comparative biology and taxonomic classification.</title>
        <authorList>
            <person name="Goeker M."/>
        </authorList>
    </citation>
    <scope>NUCLEOTIDE SEQUENCE [LARGE SCALE GENOMIC DNA]</scope>
    <source>
        <strain evidence="1 2">DSM 29568</strain>
    </source>
</reference>
<sequence length="226" mass="26642">MEKINPAIFSFLNQLHANNQREWFEDNKPHFKKLQAEFKGFISALETLLQAHDKIEKSNVFRIYRDVRFSKDKTPYKTNFGASFTRQKPALRGGYYLHIEPNHKSFLGVGFWQPNKEDLLRFRKEIAIDAEEFKAIMHQENIQKHWGILQGEQLKTAPKGFDKNHPAIKILNYKQWIFIKQFTDKEVVAPNFMSLVNEHFMAIRPFFDYMSTVLTTDLNGVSLLDE</sequence>
<dbReference type="InterPro" id="IPR015996">
    <property type="entry name" value="UCP028451"/>
</dbReference>
<dbReference type="EMBL" id="JACIFO010000010">
    <property type="protein sequence ID" value="MBB4119809.1"/>
    <property type="molecule type" value="Genomic_DNA"/>
</dbReference>
<accession>A0A840EN46</accession>
<dbReference type="PANTHER" id="PTHR36452">
    <property type="entry name" value="CHROMOSOME 12, WHOLE GENOME SHOTGUN SEQUENCE"/>
    <property type="match status" value="1"/>
</dbReference>
<dbReference type="PANTHER" id="PTHR36452:SF1">
    <property type="entry name" value="DUF2461 DOMAIN-CONTAINING PROTEIN"/>
    <property type="match status" value="1"/>
</dbReference>
<evidence type="ECO:0000313" key="2">
    <source>
        <dbReference type="Proteomes" id="UP000553034"/>
    </source>
</evidence>
<dbReference type="NCBIfam" id="TIGR02453">
    <property type="entry name" value="TIGR02453 family protein"/>
    <property type="match status" value="1"/>
</dbReference>
<keyword evidence="2" id="KW-1185">Reference proteome</keyword>
<organism evidence="1 2">
    <name type="scientific">Mesonia hippocampi</name>
    <dbReference type="NCBI Taxonomy" id="1628250"/>
    <lineage>
        <taxon>Bacteria</taxon>
        <taxon>Pseudomonadati</taxon>
        <taxon>Bacteroidota</taxon>
        <taxon>Flavobacteriia</taxon>
        <taxon>Flavobacteriales</taxon>
        <taxon>Flavobacteriaceae</taxon>
        <taxon>Mesonia</taxon>
    </lineage>
</organism>
<name>A0A840EN46_9FLAO</name>
<dbReference type="Pfam" id="PF09365">
    <property type="entry name" value="DUF2461"/>
    <property type="match status" value="1"/>
</dbReference>
<dbReference type="PIRSF" id="PIRSF028451">
    <property type="entry name" value="UCP028451"/>
    <property type="match status" value="1"/>
</dbReference>